<evidence type="ECO:0000259" key="2">
    <source>
        <dbReference type="PROSITE" id="PS51767"/>
    </source>
</evidence>
<dbReference type="GO" id="GO:0005764">
    <property type="term" value="C:lysosome"/>
    <property type="evidence" value="ECO:0007669"/>
    <property type="project" value="TreeGrafter"/>
</dbReference>
<dbReference type="AlphaFoldDB" id="A0A1I7SBA4"/>
<organism evidence="5 7">
    <name type="scientific">Bursaphelenchus xylophilus</name>
    <name type="common">Pinewood nematode worm</name>
    <name type="synonym">Aphelenchoides xylophilus</name>
    <dbReference type="NCBI Taxonomy" id="6326"/>
    <lineage>
        <taxon>Eukaryota</taxon>
        <taxon>Metazoa</taxon>
        <taxon>Ecdysozoa</taxon>
        <taxon>Nematoda</taxon>
        <taxon>Chromadorea</taxon>
        <taxon>Rhabditida</taxon>
        <taxon>Tylenchina</taxon>
        <taxon>Tylenchomorpha</taxon>
        <taxon>Aphelenchoidea</taxon>
        <taxon>Aphelenchoididae</taxon>
        <taxon>Bursaphelenchus</taxon>
    </lineage>
</organism>
<dbReference type="EMBL" id="CAJFDI010000006">
    <property type="protein sequence ID" value="CAD5235555.1"/>
    <property type="molecule type" value="Genomic_DNA"/>
</dbReference>
<dbReference type="SUPFAM" id="SSF50630">
    <property type="entry name" value="Acid proteases"/>
    <property type="match status" value="1"/>
</dbReference>
<reference evidence="4" key="2">
    <citation type="submission" date="2020-08" db="EMBL/GenBank/DDBJ databases">
        <authorList>
            <person name="Kikuchi T."/>
        </authorList>
    </citation>
    <scope>NUCLEOTIDE SEQUENCE</scope>
    <source>
        <strain evidence="3">Ka4C1</strain>
    </source>
</reference>
<dbReference type="Proteomes" id="UP000582659">
    <property type="component" value="Unassembled WGS sequence"/>
</dbReference>
<dbReference type="InterPro" id="IPR021109">
    <property type="entry name" value="Peptidase_aspartic_dom_sf"/>
</dbReference>
<name>A0A1I7SBA4_BURXY</name>
<dbReference type="InterPro" id="IPR033121">
    <property type="entry name" value="PEPTIDASE_A1"/>
</dbReference>
<dbReference type="PANTHER" id="PTHR47966:SF51">
    <property type="entry name" value="BETA-SITE APP-CLEAVING ENZYME, ISOFORM A-RELATED"/>
    <property type="match status" value="1"/>
</dbReference>
<feature type="domain" description="Peptidase A1" evidence="2">
    <location>
        <begin position="1"/>
        <end position="268"/>
    </location>
</feature>
<evidence type="ECO:0000313" key="6">
    <source>
        <dbReference type="Proteomes" id="UP000659654"/>
    </source>
</evidence>
<dbReference type="Gene3D" id="2.40.70.10">
    <property type="entry name" value="Acid Proteases"/>
    <property type="match status" value="1"/>
</dbReference>
<evidence type="ECO:0000256" key="1">
    <source>
        <dbReference type="ARBA" id="ARBA00007447"/>
    </source>
</evidence>
<reference evidence="7" key="1">
    <citation type="submission" date="2016-11" db="UniProtKB">
        <authorList>
            <consortium name="WormBaseParasite"/>
        </authorList>
    </citation>
    <scope>IDENTIFICATION</scope>
</reference>
<dbReference type="GO" id="GO:0006508">
    <property type="term" value="P:proteolysis"/>
    <property type="evidence" value="ECO:0007669"/>
    <property type="project" value="InterPro"/>
</dbReference>
<dbReference type="WBParaSite" id="BXY_1030200.1">
    <property type="protein sequence ID" value="BXY_1030200.1"/>
    <property type="gene ID" value="BXY_1030200"/>
</dbReference>
<evidence type="ECO:0000313" key="3">
    <source>
        <dbReference type="EMBL" id="CAD5235555.1"/>
    </source>
</evidence>
<dbReference type="SMR" id="A0A1I7SBA4"/>
<dbReference type="Pfam" id="PF00026">
    <property type="entry name" value="Asp"/>
    <property type="match status" value="1"/>
</dbReference>
<dbReference type="Proteomes" id="UP000659654">
    <property type="component" value="Unassembled WGS sequence"/>
</dbReference>
<proteinExistence type="inferred from homology"/>
<dbReference type="EMBL" id="CAJFCV020000006">
    <property type="protein sequence ID" value="CAG9131988.1"/>
    <property type="molecule type" value="Genomic_DNA"/>
</dbReference>
<evidence type="ECO:0000313" key="4">
    <source>
        <dbReference type="EMBL" id="CAG9131988.1"/>
    </source>
</evidence>
<gene>
    <name evidence="3" type="ORF">BXYJ_LOCUS15646</name>
</gene>
<protein>
    <submittedName>
        <fullName evidence="3">(pine wood nematode) hypothetical protein</fullName>
    </submittedName>
    <submittedName>
        <fullName evidence="7">Peptidase A1 domain-containing protein</fullName>
    </submittedName>
</protein>
<dbReference type="PANTHER" id="PTHR47966">
    <property type="entry name" value="BETA-SITE APP-CLEAVING ENZYME, ISOFORM A-RELATED"/>
    <property type="match status" value="1"/>
</dbReference>
<comment type="similarity">
    <text evidence="1">Belongs to the peptidase A1 family.</text>
</comment>
<accession>A0A1I7SBA4</accession>
<dbReference type="PROSITE" id="PS51767">
    <property type="entry name" value="PEPTIDASE_A1"/>
    <property type="match status" value="1"/>
</dbReference>
<dbReference type="InterPro" id="IPR001461">
    <property type="entry name" value="Aspartic_peptidase_A1"/>
</dbReference>
<dbReference type="Proteomes" id="UP000095284">
    <property type="component" value="Unplaced"/>
</dbReference>
<evidence type="ECO:0000313" key="7">
    <source>
        <dbReference type="WBParaSite" id="BXY_1030200.1"/>
    </source>
</evidence>
<dbReference type="GO" id="GO:0004190">
    <property type="term" value="F:aspartic-type endopeptidase activity"/>
    <property type="evidence" value="ECO:0007669"/>
    <property type="project" value="InterPro"/>
</dbReference>
<sequence length="271" mass="30693">MLILKIQQVRVQRDRRPQIPGRHGEGRYWLRHPQNWTSLSARAHRQQHSIRTCEGLQDYKLLNYDGVFGLGFGEVNGLSSPIKQLAHHGVIPSALLTAYIYNQGHNNTVDGVLTIGEVDKRRCGAVEGFAETVRAADAWVFSSPSFNISTTNGTSNGSWLGVLDFNTDYFQVPRAAVKLIQNKLSGSIDEDGRIIYHCFKYAELFFNIGGQPLALDTPMFSEPYRGQMCRLKIKETDPSDKYAFRFGWLILHRHCMVLDYNGRLAFTPKTV</sequence>
<keyword evidence="6" id="KW-1185">Reference proteome</keyword>
<evidence type="ECO:0000313" key="5">
    <source>
        <dbReference type="Proteomes" id="UP000095284"/>
    </source>
</evidence>